<comment type="caution">
    <text evidence="1">The sequence shown here is derived from an EMBL/GenBank/DDBJ whole genome shotgun (WGS) entry which is preliminary data.</text>
</comment>
<sequence>MDARRAVSPATEACDRKRLRTAQRVLCDIDGCLVSGARVLPGALAFVQRFADRLMLVSNNSTDTQESLHRRLVRLGFELRPDQLVLAGQQALAWVANRHGPGPVFLLSNERMRAAASRLDLTHCDSKPRVVLVCRDTDLTLARLERALYHIAGGVPVILANSDITHPGEHGPAIESGALLQMLAACHPPSSVINIGKPNPRLLLQALGPVAVEDAVMIGDNPQTDGRAAQSADMYPILVGPAAGRWLSDFL</sequence>
<dbReference type="SUPFAM" id="SSF56784">
    <property type="entry name" value="HAD-like"/>
    <property type="match status" value="1"/>
</dbReference>
<dbReference type="Pfam" id="PF13344">
    <property type="entry name" value="Hydrolase_6"/>
    <property type="match status" value="1"/>
</dbReference>
<dbReference type="InterPro" id="IPR006357">
    <property type="entry name" value="HAD-SF_hydro_IIA"/>
</dbReference>
<protein>
    <submittedName>
        <fullName evidence="1">HAD hydrolase-like protein</fullName>
    </submittedName>
</protein>
<dbReference type="EMBL" id="JADMKU010000021">
    <property type="protein sequence ID" value="MBR9652983.1"/>
    <property type="molecule type" value="Genomic_DNA"/>
</dbReference>
<dbReference type="InterPro" id="IPR036412">
    <property type="entry name" value="HAD-like_sf"/>
</dbReference>
<accession>A0ABS5HWN2</accession>
<dbReference type="Pfam" id="PF13242">
    <property type="entry name" value="Hydrolase_like"/>
    <property type="match status" value="1"/>
</dbReference>
<dbReference type="PANTHER" id="PTHR19288:SF46">
    <property type="entry name" value="HALOACID DEHALOGENASE-LIKE HYDROLASE DOMAIN-CONTAINING PROTEIN 2"/>
    <property type="match status" value="1"/>
</dbReference>
<dbReference type="Gene3D" id="3.40.50.1000">
    <property type="entry name" value="HAD superfamily/HAD-like"/>
    <property type="match status" value="2"/>
</dbReference>
<dbReference type="InterPro" id="IPR023214">
    <property type="entry name" value="HAD_sf"/>
</dbReference>
<organism evidence="1 2">
    <name type="scientific">Thalassovita aquimarina</name>
    <dbReference type="NCBI Taxonomy" id="2785917"/>
    <lineage>
        <taxon>Bacteria</taxon>
        <taxon>Pseudomonadati</taxon>
        <taxon>Pseudomonadota</taxon>
        <taxon>Alphaproteobacteria</taxon>
        <taxon>Rhodobacterales</taxon>
        <taxon>Roseobacteraceae</taxon>
        <taxon>Thalassovita</taxon>
    </lineage>
</organism>
<reference evidence="1 2" key="1">
    <citation type="journal article" date="2021" name="Arch. Microbiol.">
        <title>Thalassobius aquimarinus sp. nov., isolated from the Sea of Japan seashore.</title>
        <authorList>
            <person name="Kurilenko V.V."/>
            <person name="Romanenko L.A."/>
            <person name="Chernysheva N.Y."/>
            <person name="Velansky P.V."/>
            <person name="Tekutyeva L.A."/>
            <person name="Isaeva M.P."/>
            <person name="Mikhailov V.V."/>
        </authorList>
    </citation>
    <scope>NUCLEOTIDE SEQUENCE [LARGE SCALE GENOMIC DNA]</scope>
    <source>
        <strain evidence="1 2">KMM 8518</strain>
    </source>
</reference>
<dbReference type="PANTHER" id="PTHR19288">
    <property type="entry name" value="4-NITROPHENYLPHOSPHATASE-RELATED"/>
    <property type="match status" value="1"/>
</dbReference>
<evidence type="ECO:0000313" key="1">
    <source>
        <dbReference type="EMBL" id="MBR9652983.1"/>
    </source>
</evidence>
<name>A0ABS5HWN2_9RHOB</name>
<keyword evidence="2" id="KW-1185">Reference proteome</keyword>
<dbReference type="Proteomes" id="UP001195941">
    <property type="component" value="Unassembled WGS sequence"/>
</dbReference>
<proteinExistence type="predicted"/>
<evidence type="ECO:0000313" key="2">
    <source>
        <dbReference type="Proteomes" id="UP001195941"/>
    </source>
</evidence>
<gene>
    <name evidence="1" type="ORF">IT775_17835</name>
</gene>